<reference evidence="7 8" key="1">
    <citation type="submission" date="2015-06" db="EMBL/GenBank/DDBJ databases">
        <title>Talaromyces atroroseus IBT 11181 draft genome.</title>
        <authorList>
            <person name="Rasmussen K.B."/>
            <person name="Rasmussen S."/>
            <person name="Petersen B."/>
            <person name="Sicheritz-Ponten T."/>
            <person name="Mortensen U.H."/>
            <person name="Thrane U."/>
        </authorList>
    </citation>
    <scope>NUCLEOTIDE SEQUENCE [LARGE SCALE GENOMIC DNA]</scope>
    <source>
        <strain evidence="7 8">IBT 11181</strain>
    </source>
</reference>
<evidence type="ECO:0000256" key="5">
    <source>
        <dbReference type="SAM" id="Coils"/>
    </source>
</evidence>
<evidence type="ECO:0000256" key="1">
    <source>
        <dbReference type="ARBA" id="ARBA00004123"/>
    </source>
</evidence>
<dbReference type="STRING" id="1441469.A0A1Q5QBG5"/>
<accession>A0A1Q5QBG5</accession>
<dbReference type="GeneID" id="31001345"/>
<keyword evidence="5" id="KW-0175">Coiled coil</keyword>
<evidence type="ECO:0000256" key="2">
    <source>
        <dbReference type="ARBA" id="ARBA00023015"/>
    </source>
</evidence>
<feature type="compositionally biased region" description="Polar residues" evidence="6">
    <location>
        <begin position="28"/>
        <end position="47"/>
    </location>
</feature>
<dbReference type="InterPro" id="IPR001138">
    <property type="entry name" value="Zn2Cys6_DnaBD"/>
</dbReference>
<dbReference type="PANTHER" id="PTHR37534:SF38">
    <property type="entry name" value="ZN(2)-C6 FUNGAL-TYPE DOMAIN-CONTAINING PROTEIN"/>
    <property type="match status" value="1"/>
</dbReference>
<dbReference type="GO" id="GO:0008270">
    <property type="term" value="F:zinc ion binding"/>
    <property type="evidence" value="ECO:0007669"/>
    <property type="project" value="InterPro"/>
</dbReference>
<feature type="region of interest" description="Disordered" evidence="6">
    <location>
        <begin position="1"/>
        <end position="47"/>
    </location>
</feature>
<keyword evidence="2" id="KW-0805">Transcription regulation</keyword>
<dbReference type="InterPro" id="IPR021858">
    <property type="entry name" value="Fun_TF"/>
</dbReference>
<dbReference type="OrthoDB" id="434972at2759"/>
<keyword evidence="8" id="KW-1185">Reference proteome</keyword>
<name>A0A1Q5QBG5_TALAT</name>
<evidence type="ECO:0000313" key="8">
    <source>
        <dbReference type="Proteomes" id="UP000214365"/>
    </source>
</evidence>
<feature type="coiled-coil region" evidence="5">
    <location>
        <begin position="465"/>
        <end position="492"/>
    </location>
</feature>
<dbReference type="AlphaFoldDB" id="A0A1Q5QBG5"/>
<evidence type="ECO:0000313" key="7">
    <source>
        <dbReference type="EMBL" id="OKL63256.1"/>
    </source>
</evidence>
<dbReference type="GO" id="GO:0000981">
    <property type="term" value="F:DNA-binding transcription factor activity, RNA polymerase II-specific"/>
    <property type="evidence" value="ECO:0007669"/>
    <property type="project" value="InterPro"/>
</dbReference>
<organism evidence="7 8">
    <name type="scientific">Talaromyces atroroseus</name>
    <dbReference type="NCBI Taxonomy" id="1441469"/>
    <lineage>
        <taxon>Eukaryota</taxon>
        <taxon>Fungi</taxon>
        <taxon>Dikarya</taxon>
        <taxon>Ascomycota</taxon>
        <taxon>Pezizomycotina</taxon>
        <taxon>Eurotiomycetes</taxon>
        <taxon>Eurotiomycetidae</taxon>
        <taxon>Eurotiales</taxon>
        <taxon>Trichocomaceae</taxon>
        <taxon>Talaromyces</taxon>
        <taxon>Talaromyces sect. Trachyspermi</taxon>
    </lineage>
</organism>
<comment type="caution">
    <text evidence="7">The sequence shown here is derived from an EMBL/GenBank/DDBJ whole genome shotgun (WGS) entry which is preliminary data.</text>
</comment>
<keyword evidence="3" id="KW-0804">Transcription</keyword>
<dbReference type="GO" id="GO:0045944">
    <property type="term" value="P:positive regulation of transcription by RNA polymerase II"/>
    <property type="evidence" value="ECO:0007669"/>
    <property type="project" value="TreeGrafter"/>
</dbReference>
<comment type="subcellular location">
    <subcellularLocation>
        <location evidence="1">Nucleus</location>
    </subcellularLocation>
</comment>
<evidence type="ECO:0000256" key="6">
    <source>
        <dbReference type="SAM" id="MobiDB-lite"/>
    </source>
</evidence>
<proteinExistence type="predicted"/>
<dbReference type="GO" id="GO:0000976">
    <property type="term" value="F:transcription cis-regulatory region binding"/>
    <property type="evidence" value="ECO:0007669"/>
    <property type="project" value="TreeGrafter"/>
</dbReference>
<dbReference type="Pfam" id="PF11951">
    <property type="entry name" value="Fungal_trans_2"/>
    <property type="match status" value="1"/>
</dbReference>
<dbReference type="PANTHER" id="PTHR37534">
    <property type="entry name" value="TRANSCRIPTIONAL ACTIVATOR PROTEIN UGA3"/>
    <property type="match status" value="1"/>
</dbReference>
<sequence>MLLRNSNRTRGMPAQSTNWRTNPEMGWTRTSTAFNPTHPSPRALSNATPTDRVFYMRLNQDGLQSGPALSAVQALSARGRATVERDSLLVGRAISAPVEAARTVYFGTDLSSSPDVDSFVLHEDRRKKCDEKSPICNECRRLGLVNCQLRQSASNASPGILVEQQEKKEEAYLSPQSPPSEININQDLEINVQDYLGHIAPIGISPEQQAEFDATERHLLIHYAQYVSRAFVVVNDDENPFLNEVLQLAKESKPVRHAMLALTACHLCKVYPMFEDTLILQHSLALHYLKLDLESGDGITCALVISLLLCLFCICRGDSPKWILHLYGAKALIDLHQDVSTAPSNFALDLYAIICCKTRITCDRVPVVSSSSSSFTSSRTEFMAAGIHPLFGLASCLYEKLDLISQLPLKRSQMLPDCVNFTLETRSIEKYLTEWSVPTNVRHQNTQLISDTAMAAEAIRWAALIRLYQIMVEETEQEKEDIEEKKQIAVDNLLNAISSIPPGSPADSQLLLPLFMAGLVTPRKSERLQIEYRLSIVENIVVLGNISCAHQLLDLVWERYYNGEVDWQALLRVEYPHVLLF</sequence>
<dbReference type="CDD" id="cd00067">
    <property type="entry name" value="GAL4"/>
    <property type="match status" value="1"/>
</dbReference>
<evidence type="ECO:0000256" key="3">
    <source>
        <dbReference type="ARBA" id="ARBA00023163"/>
    </source>
</evidence>
<feature type="compositionally biased region" description="Polar residues" evidence="6">
    <location>
        <begin position="1"/>
        <end position="21"/>
    </location>
</feature>
<gene>
    <name evidence="7" type="ORF">UA08_01590</name>
</gene>
<protein>
    <recommendedName>
        <fullName evidence="9">Zn(2)-C6 fungal-type domain-containing protein</fullName>
    </recommendedName>
</protein>
<dbReference type="Proteomes" id="UP000214365">
    <property type="component" value="Unassembled WGS sequence"/>
</dbReference>
<keyword evidence="4" id="KW-0539">Nucleus</keyword>
<evidence type="ECO:0008006" key="9">
    <source>
        <dbReference type="Google" id="ProtNLM"/>
    </source>
</evidence>
<dbReference type="EMBL" id="LFMY01000002">
    <property type="protein sequence ID" value="OKL63256.1"/>
    <property type="molecule type" value="Genomic_DNA"/>
</dbReference>
<dbReference type="GO" id="GO:0005634">
    <property type="term" value="C:nucleus"/>
    <property type="evidence" value="ECO:0007669"/>
    <property type="project" value="UniProtKB-SubCell"/>
</dbReference>
<dbReference type="RefSeq" id="XP_020123377.1">
    <property type="nucleotide sequence ID" value="XM_020261271.1"/>
</dbReference>
<evidence type="ECO:0000256" key="4">
    <source>
        <dbReference type="ARBA" id="ARBA00023242"/>
    </source>
</evidence>